<dbReference type="Pfam" id="PF08447">
    <property type="entry name" value="PAS_3"/>
    <property type="match status" value="1"/>
</dbReference>
<dbReference type="Gene3D" id="3.30.565.10">
    <property type="entry name" value="Histidine kinase-like ATPase, C-terminal domain"/>
    <property type="match status" value="1"/>
</dbReference>
<evidence type="ECO:0000256" key="5">
    <source>
        <dbReference type="ARBA" id="ARBA00022777"/>
    </source>
</evidence>
<dbReference type="InterPro" id="IPR000014">
    <property type="entry name" value="PAS"/>
</dbReference>
<dbReference type="SMART" id="SM00086">
    <property type="entry name" value="PAC"/>
    <property type="match status" value="2"/>
</dbReference>
<dbReference type="GO" id="GO:0000155">
    <property type="term" value="F:phosphorelay sensor kinase activity"/>
    <property type="evidence" value="ECO:0007669"/>
    <property type="project" value="InterPro"/>
</dbReference>
<gene>
    <name evidence="8" type="ORF">BDD16_001812</name>
</gene>
<dbReference type="EMBL" id="JACCFH010000001">
    <property type="protein sequence ID" value="NYG32826.1"/>
    <property type="molecule type" value="Genomic_DNA"/>
</dbReference>
<evidence type="ECO:0000259" key="7">
    <source>
        <dbReference type="PROSITE" id="PS50113"/>
    </source>
</evidence>
<dbReference type="Pfam" id="PF13426">
    <property type="entry name" value="PAS_9"/>
    <property type="match status" value="1"/>
</dbReference>
<dbReference type="InterPro" id="IPR036097">
    <property type="entry name" value="HisK_dim/P_sf"/>
</dbReference>
<dbReference type="InterPro" id="IPR003594">
    <property type="entry name" value="HATPase_dom"/>
</dbReference>
<evidence type="ECO:0000313" key="9">
    <source>
        <dbReference type="Proteomes" id="UP000518288"/>
    </source>
</evidence>
<dbReference type="InterPro" id="IPR000700">
    <property type="entry name" value="PAS-assoc_C"/>
</dbReference>
<dbReference type="Pfam" id="PF00512">
    <property type="entry name" value="HisKA"/>
    <property type="match status" value="1"/>
</dbReference>
<dbReference type="PRINTS" id="PR00344">
    <property type="entry name" value="BCTRLSENSOR"/>
</dbReference>
<evidence type="ECO:0000256" key="3">
    <source>
        <dbReference type="ARBA" id="ARBA00022553"/>
    </source>
</evidence>
<name>A0A7Y9QWN4_9BURK</name>
<dbReference type="CDD" id="cd00082">
    <property type="entry name" value="HisKA"/>
    <property type="match status" value="1"/>
</dbReference>
<evidence type="ECO:0000256" key="2">
    <source>
        <dbReference type="ARBA" id="ARBA00012438"/>
    </source>
</evidence>
<dbReference type="InterPro" id="IPR001610">
    <property type="entry name" value="PAC"/>
</dbReference>
<evidence type="ECO:0000256" key="4">
    <source>
        <dbReference type="ARBA" id="ARBA00022679"/>
    </source>
</evidence>
<dbReference type="InterPro" id="IPR036890">
    <property type="entry name" value="HATPase_C_sf"/>
</dbReference>
<dbReference type="RefSeq" id="WP_179633669.1">
    <property type="nucleotide sequence ID" value="NZ_CAXYYM010000025.1"/>
</dbReference>
<keyword evidence="3" id="KW-0597">Phosphoprotein</keyword>
<dbReference type="Proteomes" id="UP000518288">
    <property type="component" value="Unassembled WGS sequence"/>
</dbReference>
<dbReference type="SMART" id="SM00091">
    <property type="entry name" value="PAS"/>
    <property type="match status" value="3"/>
</dbReference>
<feature type="domain" description="PAC" evidence="7">
    <location>
        <begin position="326"/>
        <end position="379"/>
    </location>
</feature>
<organism evidence="8 9">
    <name type="scientific">Sphaerotilus montanus</name>
    <dbReference type="NCBI Taxonomy" id="522889"/>
    <lineage>
        <taxon>Bacteria</taxon>
        <taxon>Pseudomonadati</taxon>
        <taxon>Pseudomonadota</taxon>
        <taxon>Betaproteobacteria</taxon>
        <taxon>Burkholderiales</taxon>
        <taxon>Sphaerotilaceae</taxon>
        <taxon>Sphaerotilus</taxon>
    </lineage>
</organism>
<dbReference type="PANTHER" id="PTHR43304">
    <property type="entry name" value="PHYTOCHROME-LIKE PROTEIN CPH1"/>
    <property type="match status" value="1"/>
</dbReference>
<dbReference type="InterPro" id="IPR003661">
    <property type="entry name" value="HisK_dim/P_dom"/>
</dbReference>
<dbReference type="SMART" id="SM00388">
    <property type="entry name" value="HisKA"/>
    <property type="match status" value="1"/>
</dbReference>
<keyword evidence="9" id="KW-1185">Reference proteome</keyword>
<dbReference type="InterPro" id="IPR013655">
    <property type="entry name" value="PAS_fold_3"/>
</dbReference>
<dbReference type="PROSITE" id="PS50109">
    <property type="entry name" value="HIS_KIN"/>
    <property type="match status" value="1"/>
</dbReference>
<comment type="catalytic activity">
    <reaction evidence="1">
        <text>ATP + protein L-histidine = ADP + protein N-phospho-L-histidine.</text>
        <dbReference type="EC" id="2.7.13.3"/>
    </reaction>
</comment>
<evidence type="ECO:0000313" key="8">
    <source>
        <dbReference type="EMBL" id="NYG32826.1"/>
    </source>
</evidence>
<accession>A0A7Y9QWN4</accession>
<dbReference type="PANTHER" id="PTHR43304:SF1">
    <property type="entry name" value="PAC DOMAIN-CONTAINING PROTEIN"/>
    <property type="match status" value="1"/>
</dbReference>
<reference evidence="8 9" key="1">
    <citation type="submission" date="2020-07" db="EMBL/GenBank/DDBJ databases">
        <title>Genomic Encyclopedia of Archaeal and Bacterial Type Strains, Phase II (KMG-II): from individual species to whole genera.</title>
        <authorList>
            <person name="Goeker M."/>
        </authorList>
    </citation>
    <scope>NUCLEOTIDE SEQUENCE [LARGE SCALE GENOMIC DNA]</scope>
    <source>
        <strain evidence="8 9">DSM 21226</strain>
    </source>
</reference>
<keyword evidence="5" id="KW-0418">Kinase</keyword>
<dbReference type="SUPFAM" id="SSF55785">
    <property type="entry name" value="PYP-like sensor domain (PAS domain)"/>
    <property type="match status" value="3"/>
</dbReference>
<protein>
    <recommendedName>
        <fullName evidence="2">histidine kinase</fullName>
        <ecNumber evidence="2">2.7.13.3</ecNumber>
    </recommendedName>
</protein>
<dbReference type="SMART" id="SM00387">
    <property type="entry name" value="HATPase_c"/>
    <property type="match status" value="1"/>
</dbReference>
<sequence>MPAAESARVGALLAISRDVVLVVRHADHAILGASPVAERVYGLTVEVLRTMRYDDLVTDRSAVDEIFARHREHVPLRYHRRADGSRFPVEMTIHWLEGDGAGHGDSDGEQGYFRICDLTGVELEERRLQAAKDSYQAIFHAAPFPILLLDRRGMVAAANDAALALYRGSEATLVGRPVARLLQDERMARRYFRSARWQVSGQWHRRCDGELFLADVFVSIVRLPGEAQAVMVVRDVTEERALLDRVQASEARWRFALEGHGDALWEWDLARGSFHVSRQLSEQIGTFPPAPPDAGTTYWSALVHPGDRGRLDRDLLAHIKGETALVDTEVRLRLRGDTDRWFWLRGRVMERNESGRALRLLGSVRDVQQQKQQAEELAHWREQVQHTARVTSMGEMAAALAHELNQPLTSIRNFSAAALRRLDHEGLRDLAELRRAVQLIADEAMRAGRIMQHIHNFIRKGQLRTEAVSINELITGFQRLADIQARRAEAVIDLDLTVGLPLVQVDRVLVEQLLLNLVRNGLDAMPPAPHRTSDRPRRIEISTAVDAAGQVQVSVRDSGIGLPAHLVADLYTPFVSTKPDGLGMGLAICRSIVESHHGRLWAEANPAGGAVFHFTLPVAVPTAAPQETAHAPTLALPVAPAPAKAPRVRRR</sequence>
<dbReference type="GO" id="GO:0006355">
    <property type="term" value="P:regulation of DNA-templated transcription"/>
    <property type="evidence" value="ECO:0007669"/>
    <property type="project" value="InterPro"/>
</dbReference>
<dbReference type="AlphaFoldDB" id="A0A7Y9QWN4"/>
<dbReference type="SUPFAM" id="SSF47384">
    <property type="entry name" value="Homodimeric domain of signal transducing histidine kinase"/>
    <property type="match status" value="1"/>
</dbReference>
<dbReference type="InterPro" id="IPR005467">
    <property type="entry name" value="His_kinase_dom"/>
</dbReference>
<dbReference type="Pfam" id="PF02518">
    <property type="entry name" value="HATPase_c"/>
    <property type="match status" value="1"/>
</dbReference>
<dbReference type="Pfam" id="PF00989">
    <property type="entry name" value="PAS"/>
    <property type="match status" value="1"/>
</dbReference>
<keyword evidence="4" id="KW-0808">Transferase</keyword>
<dbReference type="SUPFAM" id="SSF55874">
    <property type="entry name" value="ATPase domain of HSP90 chaperone/DNA topoisomerase II/histidine kinase"/>
    <property type="match status" value="1"/>
</dbReference>
<dbReference type="Gene3D" id="3.30.450.20">
    <property type="entry name" value="PAS domain"/>
    <property type="match status" value="3"/>
</dbReference>
<evidence type="ECO:0000259" key="6">
    <source>
        <dbReference type="PROSITE" id="PS50109"/>
    </source>
</evidence>
<dbReference type="PROSITE" id="PS50113">
    <property type="entry name" value="PAC"/>
    <property type="match status" value="1"/>
</dbReference>
<comment type="caution">
    <text evidence="8">The sequence shown here is derived from an EMBL/GenBank/DDBJ whole genome shotgun (WGS) entry which is preliminary data.</text>
</comment>
<evidence type="ECO:0000256" key="1">
    <source>
        <dbReference type="ARBA" id="ARBA00000085"/>
    </source>
</evidence>
<feature type="domain" description="Histidine kinase" evidence="6">
    <location>
        <begin position="399"/>
        <end position="620"/>
    </location>
</feature>
<dbReference type="InterPro" id="IPR052162">
    <property type="entry name" value="Sensor_kinase/Photoreceptor"/>
</dbReference>
<dbReference type="InterPro" id="IPR004358">
    <property type="entry name" value="Sig_transdc_His_kin-like_C"/>
</dbReference>
<dbReference type="Gene3D" id="1.10.287.130">
    <property type="match status" value="1"/>
</dbReference>
<proteinExistence type="predicted"/>
<dbReference type="EC" id="2.7.13.3" evidence="2"/>
<dbReference type="InterPro" id="IPR013767">
    <property type="entry name" value="PAS_fold"/>
</dbReference>
<dbReference type="InterPro" id="IPR035965">
    <property type="entry name" value="PAS-like_dom_sf"/>
</dbReference>
<dbReference type="NCBIfam" id="TIGR00229">
    <property type="entry name" value="sensory_box"/>
    <property type="match status" value="2"/>
</dbReference>